<evidence type="ECO:0000256" key="4">
    <source>
        <dbReference type="ARBA" id="ARBA00022989"/>
    </source>
</evidence>
<evidence type="ECO:0000313" key="9">
    <source>
        <dbReference type="Proteomes" id="UP000030019"/>
    </source>
</evidence>
<reference evidence="8 9" key="1">
    <citation type="submission" date="2014-06" db="EMBL/GenBank/DDBJ databases">
        <authorList>
            <person name="Teng J.L."/>
            <person name="Huang Y."/>
            <person name="Tse H."/>
            <person name="Lau S.K."/>
            <person name="Woo P.C."/>
        </authorList>
    </citation>
    <scope>NUCLEOTIDE SEQUENCE [LARGE SCALE GENOMIC DNA]</scope>
    <source>
        <strain evidence="8 9">HKU4</strain>
    </source>
</reference>
<feature type="transmembrane region" description="Helical" evidence="6">
    <location>
        <begin position="112"/>
        <end position="134"/>
    </location>
</feature>
<evidence type="ECO:0000256" key="1">
    <source>
        <dbReference type="ARBA" id="ARBA00004651"/>
    </source>
</evidence>
<keyword evidence="9" id="KW-1185">Reference proteome</keyword>
<dbReference type="PANTHER" id="PTHR33545">
    <property type="entry name" value="UPF0750 MEMBRANE PROTEIN YITT-RELATED"/>
    <property type="match status" value="1"/>
</dbReference>
<dbReference type="Pfam" id="PF10035">
    <property type="entry name" value="DUF2179"/>
    <property type="match status" value="1"/>
</dbReference>
<organism evidence="8 9">
    <name type="scientific">Streptococcus sinensis</name>
    <dbReference type="NCBI Taxonomy" id="176090"/>
    <lineage>
        <taxon>Bacteria</taxon>
        <taxon>Bacillati</taxon>
        <taxon>Bacillota</taxon>
        <taxon>Bacilli</taxon>
        <taxon>Lactobacillales</taxon>
        <taxon>Streptococcaceae</taxon>
        <taxon>Streptococcus</taxon>
    </lineage>
</organism>
<keyword evidence="5 6" id="KW-0472">Membrane</keyword>
<proteinExistence type="predicted"/>
<evidence type="ECO:0000313" key="8">
    <source>
        <dbReference type="EMBL" id="KGM37700.1"/>
    </source>
</evidence>
<evidence type="ECO:0000256" key="3">
    <source>
        <dbReference type="ARBA" id="ARBA00022692"/>
    </source>
</evidence>
<evidence type="ECO:0000256" key="2">
    <source>
        <dbReference type="ARBA" id="ARBA00022475"/>
    </source>
</evidence>
<dbReference type="Proteomes" id="UP000030019">
    <property type="component" value="Unassembled WGS sequence"/>
</dbReference>
<comment type="caution">
    <text evidence="8">The sequence shown here is derived from an EMBL/GenBank/DDBJ whole genome shotgun (WGS) entry which is preliminary data.</text>
</comment>
<dbReference type="PIRSF" id="PIRSF006483">
    <property type="entry name" value="Membrane_protein_YitT"/>
    <property type="match status" value="1"/>
</dbReference>
<evidence type="ECO:0000259" key="7">
    <source>
        <dbReference type="Pfam" id="PF10035"/>
    </source>
</evidence>
<dbReference type="GO" id="GO:0005886">
    <property type="term" value="C:plasma membrane"/>
    <property type="evidence" value="ECO:0007669"/>
    <property type="project" value="UniProtKB-SubCell"/>
</dbReference>
<dbReference type="STRING" id="176090.SSIN_0494"/>
<dbReference type="AlphaFoldDB" id="A0A0A0DI26"/>
<feature type="transmembrane region" description="Helical" evidence="6">
    <location>
        <begin position="155"/>
        <end position="174"/>
    </location>
</feature>
<dbReference type="CDD" id="cd16380">
    <property type="entry name" value="YitT_C"/>
    <property type="match status" value="1"/>
</dbReference>
<dbReference type="PANTHER" id="PTHR33545:SF10">
    <property type="entry name" value="UPF0750 MEMBRANE PROTEIN YPJC"/>
    <property type="match status" value="1"/>
</dbReference>
<dbReference type="Pfam" id="PF02588">
    <property type="entry name" value="YitT_membrane"/>
    <property type="match status" value="1"/>
</dbReference>
<feature type="transmembrane region" description="Helical" evidence="6">
    <location>
        <begin position="43"/>
        <end position="66"/>
    </location>
</feature>
<name>A0A0A0DI26_9STRE</name>
<dbReference type="EMBL" id="JPEN01000038">
    <property type="protein sequence ID" value="KGM37700.1"/>
    <property type="molecule type" value="Genomic_DNA"/>
</dbReference>
<dbReference type="PATRIC" id="fig|176090.4.peg.488"/>
<feature type="transmembrane region" description="Helical" evidence="6">
    <location>
        <begin position="7"/>
        <end position="31"/>
    </location>
</feature>
<evidence type="ECO:0000256" key="6">
    <source>
        <dbReference type="SAM" id="Phobius"/>
    </source>
</evidence>
<dbReference type="eggNOG" id="COG1284">
    <property type="taxonomic scope" value="Bacteria"/>
</dbReference>
<feature type="transmembrane region" description="Helical" evidence="6">
    <location>
        <begin position="73"/>
        <end position="92"/>
    </location>
</feature>
<dbReference type="InterPro" id="IPR003740">
    <property type="entry name" value="YitT"/>
</dbReference>
<sequence>MFKFKNILAIILGAGIFSFAIHYLVIPFHLYEGGATGLTLITYYLFKIPVSTTNLIINIPLFIIAWKLLGSRTLYLSILGTFSVSAWLKIFEILPASKHLQEYFFSALDGDVLLACLGTGIVMGIGLGTIFNAGGTTGGTDIVARIFNKYTSISMGRLMLTVDFVVISLVLLVFKDLRMVSYTLMFVFITSRVIDLIAEGGFAGKGFLIVTSKPTELAEAINEKLNRGVTYLKGQGFYSQQDLQIVYCVVSRNEMQQMKKIINNVDPFAFTTISEAHEILGEGFTLDANKQPIIR</sequence>
<comment type="subcellular location">
    <subcellularLocation>
        <location evidence="1">Cell membrane</location>
        <topology evidence="1">Multi-pass membrane protein</topology>
    </subcellularLocation>
</comment>
<gene>
    <name evidence="8" type="ORF">SSIN_0494</name>
</gene>
<accession>A0A0A0DI26</accession>
<dbReference type="InterPro" id="IPR051461">
    <property type="entry name" value="UPF0750_membrane"/>
</dbReference>
<keyword evidence="3 6" id="KW-0812">Transmembrane</keyword>
<keyword evidence="2" id="KW-1003">Cell membrane</keyword>
<dbReference type="Gene3D" id="3.30.70.120">
    <property type="match status" value="1"/>
</dbReference>
<dbReference type="InterPro" id="IPR019264">
    <property type="entry name" value="DUF2179"/>
</dbReference>
<feature type="domain" description="DUF2179" evidence="7">
    <location>
        <begin position="227"/>
        <end position="281"/>
    </location>
</feature>
<evidence type="ECO:0000256" key="5">
    <source>
        <dbReference type="ARBA" id="ARBA00023136"/>
    </source>
</evidence>
<keyword evidence="4 6" id="KW-1133">Transmembrane helix</keyword>
<protein>
    <recommendedName>
        <fullName evidence="7">DUF2179 domain-containing protein</fullName>
    </recommendedName>
</protein>
<dbReference type="RefSeq" id="WP_037615311.1">
    <property type="nucleotide sequence ID" value="NZ_JASKOR010000010.1"/>
</dbReference>
<dbReference type="InterPro" id="IPR015867">
    <property type="entry name" value="N-reg_PII/ATP_PRibTrfase_C"/>
</dbReference>